<dbReference type="EMBL" id="OIVN01003795">
    <property type="protein sequence ID" value="SPD13633.1"/>
    <property type="molecule type" value="Genomic_DNA"/>
</dbReference>
<evidence type="ECO:0000256" key="3">
    <source>
        <dbReference type="ARBA" id="ARBA00022729"/>
    </source>
</evidence>
<dbReference type="GO" id="GO:0005576">
    <property type="term" value="C:extracellular region"/>
    <property type="evidence" value="ECO:0007669"/>
    <property type="project" value="UniProtKB-SubCell"/>
</dbReference>
<organism evidence="7">
    <name type="scientific">Fagus sylvatica</name>
    <name type="common">Beechnut</name>
    <dbReference type="NCBI Taxonomy" id="28930"/>
    <lineage>
        <taxon>Eukaryota</taxon>
        <taxon>Viridiplantae</taxon>
        <taxon>Streptophyta</taxon>
        <taxon>Embryophyta</taxon>
        <taxon>Tracheophyta</taxon>
        <taxon>Spermatophyta</taxon>
        <taxon>Magnoliopsida</taxon>
        <taxon>eudicotyledons</taxon>
        <taxon>Gunneridae</taxon>
        <taxon>Pentapetalae</taxon>
        <taxon>rosids</taxon>
        <taxon>fabids</taxon>
        <taxon>Fagales</taxon>
        <taxon>Fagaceae</taxon>
        <taxon>Fagus</taxon>
    </lineage>
</organism>
<dbReference type="PROSITE" id="PS51473">
    <property type="entry name" value="GNK2"/>
    <property type="match status" value="2"/>
</dbReference>
<evidence type="ECO:0000256" key="1">
    <source>
        <dbReference type="ARBA" id="ARBA00004613"/>
    </source>
</evidence>
<comment type="similarity">
    <text evidence="5">Belongs to the cysteine-rich repeat secretory protein family.</text>
</comment>
<evidence type="ECO:0000313" key="7">
    <source>
        <dbReference type="EMBL" id="SPD13633.1"/>
    </source>
</evidence>
<gene>
    <name evidence="7" type="ORF">FSB_LOCUS41515</name>
</gene>
<dbReference type="AlphaFoldDB" id="A0A2N9HPG4"/>
<keyword evidence="3" id="KW-0732">Signal</keyword>
<evidence type="ECO:0000256" key="2">
    <source>
        <dbReference type="ARBA" id="ARBA00022525"/>
    </source>
</evidence>
<keyword evidence="4" id="KW-0677">Repeat</keyword>
<accession>A0A2N9HPG4</accession>
<dbReference type="PANTHER" id="PTHR32411:SF43">
    <property type="entry name" value="CYSTEINE-RICH REPEAT SECRETORY PROTEIN 38"/>
    <property type="match status" value="1"/>
</dbReference>
<feature type="domain" description="Gnk2-homologous" evidence="6">
    <location>
        <begin position="136"/>
        <end position="222"/>
    </location>
</feature>
<dbReference type="InterPro" id="IPR002902">
    <property type="entry name" value="GNK2"/>
</dbReference>
<sequence>MLSVVSLTTHALDDPLDIVCANTTIPKNSSYKSSLSSLLSSFSLYANRNFQLYSLTSSLSSNATSSKIQISVNISDPISGLHLCRGDVIAEVCQACVAAASKELANKCSREMVVVIWYDECMLCYSNASFFSTVATKPKFGLLNTQNITNQERFNRLVNTTMIDLASQSSEVPAGAKKFGTKEVNLPQFQTLYNLVKCTPDLSSTNCNNVSSSRYKASSLVL</sequence>
<reference evidence="7" key="1">
    <citation type="submission" date="2018-02" db="EMBL/GenBank/DDBJ databases">
        <authorList>
            <person name="Cohen D.B."/>
            <person name="Kent A.D."/>
        </authorList>
    </citation>
    <scope>NUCLEOTIDE SEQUENCE</scope>
</reference>
<feature type="domain" description="Gnk2-homologous" evidence="6">
    <location>
        <begin position="13"/>
        <end position="130"/>
    </location>
</feature>
<dbReference type="Gene3D" id="3.30.430.20">
    <property type="entry name" value="Gnk2 domain, C-X8-C-X2-C motif"/>
    <property type="match status" value="2"/>
</dbReference>
<evidence type="ECO:0000259" key="6">
    <source>
        <dbReference type="PROSITE" id="PS51473"/>
    </source>
</evidence>
<name>A0A2N9HPG4_FAGSY</name>
<dbReference type="InterPro" id="IPR038408">
    <property type="entry name" value="GNK2_sf"/>
</dbReference>
<dbReference type="Pfam" id="PF01657">
    <property type="entry name" value="Stress-antifung"/>
    <property type="match status" value="1"/>
</dbReference>
<dbReference type="CDD" id="cd23509">
    <property type="entry name" value="Gnk2-like"/>
    <property type="match status" value="2"/>
</dbReference>
<dbReference type="PANTHER" id="PTHR32411">
    <property type="entry name" value="CYSTEINE-RICH REPEAT SECRETORY PROTEIN 38-RELATED"/>
    <property type="match status" value="1"/>
</dbReference>
<protein>
    <recommendedName>
        <fullName evidence="6">Gnk2-homologous domain-containing protein</fullName>
    </recommendedName>
</protein>
<evidence type="ECO:0000256" key="5">
    <source>
        <dbReference type="ARBA" id="ARBA00038515"/>
    </source>
</evidence>
<evidence type="ECO:0000256" key="4">
    <source>
        <dbReference type="ARBA" id="ARBA00022737"/>
    </source>
</evidence>
<proteinExistence type="inferred from homology"/>
<keyword evidence="2" id="KW-0964">Secreted</keyword>
<dbReference type="InterPro" id="IPR050581">
    <property type="entry name" value="CRR_secretory_protein"/>
</dbReference>
<comment type="subcellular location">
    <subcellularLocation>
        <location evidence="1">Secreted</location>
    </subcellularLocation>
</comment>